<dbReference type="AlphaFoldDB" id="A0A9P0J0H6"/>
<protein>
    <submittedName>
        <fullName evidence="2">Uncharacterized protein</fullName>
    </submittedName>
</protein>
<feature type="transmembrane region" description="Helical" evidence="1">
    <location>
        <begin position="30"/>
        <end position="50"/>
    </location>
</feature>
<accession>A0A9P0J0H6</accession>
<proteinExistence type="predicted"/>
<reference evidence="2" key="2">
    <citation type="submission" date="2022-10" db="EMBL/GenBank/DDBJ databases">
        <authorList>
            <consortium name="ENA_rothamsted_submissions"/>
            <consortium name="culmorum"/>
            <person name="King R."/>
        </authorList>
    </citation>
    <scope>NUCLEOTIDE SEQUENCE</scope>
</reference>
<keyword evidence="1" id="KW-0812">Transmembrane</keyword>
<organism evidence="2 3">
    <name type="scientific">Aphis gossypii</name>
    <name type="common">Cotton aphid</name>
    <dbReference type="NCBI Taxonomy" id="80765"/>
    <lineage>
        <taxon>Eukaryota</taxon>
        <taxon>Metazoa</taxon>
        <taxon>Ecdysozoa</taxon>
        <taxon>Arthropoda</taxon>
        <taxon>Hexapoda</taxon>
        <taxon>Insecta</taxon>
        <taxon>Pterygota</taxon>
        <taxon>Neoptera</taxon>
        <taxon>Paraneoptera</taxon>
        <taxon>Hemiptera</taxon>
        <taxon>Sternorrhyncha</taxon>
        <taxon>Aphidomorpha</taxon>
        <taxon>Aphidoidea</taxon>
        <taxon>Aphididae</taxon>
        <taxon>Aphidini</taxon>
        <taxon>Aphis</taxon>
        <taxon>Aphis</taxon>
    </lineage>
</organism>
<dbReference type="PROSITE" id="PS51257">
    <property type="entry name" value="PROKAR_LIPOPROTEIN"/>
    <property type="match status" value="1"/>
</dbReference>
<evidence type="ECO:0000256" key="1">
    <source>
        <dbReference type="SAM" id="Phobius"/>
    </source>
</evidence>
<evidence type="ECO:0000313" key="2">
    <source>
        <dbReference type="EMBL" id="CAH1724296.1"/>
    </source>
</evidence>
<keyword evidence="3" id="KW-1185">Reference proteome</keyword>
<gene>
    <name evidence="2" type="ORF">APHIGO_LOCUS5622</name>
</gene>
<name>A0A9P0J0H6_APHGO</name>
<dbReference type="Proteomes" id="UP001154329">
    <property type="component" value="Chromosome 2"/>
</dbReference>
<sequence>MYNKTLFLKIKYIVISISIILKNISYQLLVTLGCGGCFLVFFFVVILYTLMITRRIIVFHPIVSDRPAFLG</sequence>
<reference evidence="2" key="1">
    <citation type="submission" date="2022-02" db="EMBL/GenBank/DDBJ databases">
        <authorList>
            <person name="King R."/>
        </authorList>
    </citation>
    <scope>NUCLEOTIDE SEQUENCE</scope>
</reference>
<keyword evidence="1" id="KW-0472">Membrane</keyword>
<keyword evidence="1" id="KW-1133">Transmembrane helix</keyword>
<evidence type="ECO:0000313" key="3">
    <source>
        <dbReference type="Proteomes" id="UP001154329"/>
    </source>
</evidence>
<dbReference type="EMBL" id="OU899035">
    <property type="protein sequence ID" value="CAH1724296.1"/>
    <property type="molecule type" value="Genomic_DNA"/>
</dbReference>